<dbReference type="InterPro" id="IPR000182">
    <property type="entry name" value="GNAT_dom"/>
</dbReference>
<keyword evidence="2" id="KW-0808">Transferase</keyword>
<dbReference type="RefSeq" id="XP_015410089.1">
    <property type="nucleotide sequence ID" value="XM_015547811.1"/>
</dbReference>
<evidence type="ECO:0000313" key="2">
    <source>
        <dbReference type="EMBL" id="KNG89166.1"/>
    </source>
</evidence>
<dbReference type="InterPro" id="IPR052523">
    <property type="entry name" value="Trichothecene_AcTrans"/>
</dbReference>
<reference evidence="2 3" key="1">
    <citation type="submission" date="2014-06" db="EMBL/GenBank/DDBJ databases">
        <title>The Genome of the Aflatoxigenic Filamentous Fungus Aspergillus nomius.</title>
        <authorList>
            <person name="Moore M.G."/>
            <person name="Shannon B.M."/>
            <person name="Brian M.M."/>
        </authorList>
    </citation>
    <scope>NUCLEOTIDE SEQUENCE [LARGE SCALE GENOMIC DNA]</scope>
    <source>
        <strain evidence="2 3">NRRL 13137</strain>
    </source>
</reference>
<organism evidence="2 3">
    <name type="scientific">Aspergillus nomiae NRRL (strain ATCC 15546 / NRRL 13137 / CBS 260.88 / M93)</name>
    <dbReference type="NCBI Taxonomy" id="1509407"/>
    <lineage>
        <taxon>Eukaryota</taxon>
        <taxon>Fungi</taxon>
        <taxon>Dikarya</taxon>
        <taxon>Ascomycota</taxon>
        <taxon>Pezizomycotina</taxon>
        <taxon>Eurotiomycetes</taxon>
        <taxon>Eurotiomycetidae</taxon>
        <taxon>Eurotiales</taxon>
        <taxon>Aspergillaceae</taxon>
        <taxon>Aspergillus</taxon>
        <taxon>Aspergillus subgen. Circumdati</taxon>
    </lineage>
</organism>
<dbReference type="InterPro" id="IPR016181">
    <property type="entry name" value="Acyl_CoA_acyltransferase"/>
</dbReference>
<dbReference type="SUPFAM" id="SSF55729">
    <property type="entry name" value="Acyl-CoA N-acyltransferases (Nat)"/>
    <property type="match status" value="1"/>
</dbReference>
<dbReference type="Pfam" id="PF00583">
    <property type="entry name" value="Acetyltransf_1"/>
    <property type="match status" value="1"/>
</dbReference>
<dbReference type="AlphaFoldDB" id="A0A0L1JBL6"/>
<dbReference type="CDD" id="cd04301">
    <property type="entry name" value="NAT_SF"/>
    <property type="match status" value="1"/>
</dbReference>
<evidence type="ECO:0000313" key="3">
    <source>
        <dbReference type="Proteomes" id="UP000037505"/>
    </source>
</evidence>
<keyword evidence="3" id="KW-1185">Reference proteome</keyword>
<dbReference type="EMBL" id="JNOM01000036">
    <property type="protein sequence ID" value="KNG89166.1"/>
    <property type="molecule type" value="Genomic_DNA"/>
</dbReference>
<dbReference type="PROSITE" id="PS51186">
    <property type="entry name" value="GNAT"/>
    <property type="match status" value="1"/>
</dbReference>
<dbReference type="PANTHER" id="PTHR42791:SF2">
    <property type="entry name" value="N-ACETYLTRANSFERASE DOMAIN-CONTAINING PROTEIN"/>
    <property type="match status" value="1"/>
</dbReference>
<accession>A0A0L1JBL6</accession>
<sequence>FKYLNEIQVYPPKISPFSFPKNITQTSPLISDKTINIMSQSKSISLHPALPTDATTLDEIHSKAFPNDILLEVMYGPREENAVGLAQDLEKTIRENPYAQFLKAVDDESGRIVGWSWWVIYRDAEAHIKAEQEAVKKRATPPPRSICPQACLEYRQMVVQKREKWIGGKPVAILQVLVVHPEYQGRGIGTKLLMTGVEEAKRLRLPAWLEASQAGYTLYKRCGFRDVGENLDLNLAKYGATGQKHGYCMLMDAVDIK</sequence>
<gene>
    <name evidence="2" type="ORF">ANOM_002554</name>
</gene>
<name>A0A0L1JBL6_ASPN3</name>
<proteinExistence type="predicted"/>
<protein>
    <submittedName>
        <fullName evidence="2">GNAT family acetyltransferase</fullName>
    </submittedName>
</protein>
<dbReference type="GeneID" id="26804358"/>
<feature type="domain" description="N-acetyltransferase" evidence="1">
    <location>
        <begin position="119"/>
        <end position="254"/>
    </location>
</feature>
<dbReference type="GO" id="GO:0016747">
    <property type="term" value="F:acyltransferase activity, transferring groups other than amino-acyl groups"/>
    <property type="evidence" value="ECO:0007669"/>
    <property type="project" value="InterPro"/>
</dbReference>
<evidence type="ECO:0000259" key="1">
    <source>
        <dbReference type="PROSITE" id="PS51186"/>
    </source>
</evidence>
<dbReference type="Gene3D" id="3.40.630.30">
    <property type="match status" value="1"/>
</dbReference>
<comment type="caution">
    <text evidence="2">The sequence shown here is derived from an EMBL/GenBank/DDBJ whole genome shotgun (WGS) entry which is preliminary data.</text>
</comment>
<dbReference type="STRING" id="1509407.A0A0L1JBL6"/>
<dbReference type="OrthoDB" id="2832510at2759"/>
<feature type="non-terminal residue" evidence="2">
    <location>
        <position position="1"/>
    </location>
</feature>
<dbReference type="Proteomes" id="UP000037505">
    <property type="component" value="Unassembled WGS sequence"/>
</dbReference>
<dbReference type="PANTHER" id="PTHR42791">
    <property type="entry name" value="GNAT FAMILY ACETYLTRANSFERASE"/>
    <property type="match status" value="1"/>
</dbReference>